<evidence type="ECO:0000313" key="9">
    <source>
        <dbReference type="EMBL" id="RZT62381.1"/>
    </source>
</evidence>
<comment type="subcellular location">
    <subcellularLocation>
        <location evidence="1 7">Cell membrane</location>
        <topology evidence="1 7">Multi-pass membrane protein</topology>
    </subcellularLocation>
</comment>
<evidence type="ECO:0000256" key="4">
    <source>
        <dbReference type="ARBA" id="ARBA00022692"/>
    </source>
</evidence>
<dbReference type="SUPFAM" id="SSF161098">
    <property type="entry name" value="MetI-like"/>
    <property type="match status" value="1"/>
</dbReference>
<feature type="transmembrane region" description="Helical" evidence="7">
    <location>
        <begin position="475"/>
        <end position="500"/>
    </location>
</feature>
<dbReference type="AlphaFoldDB" id="A0A4Q7TNH7"/>
<feature type="transmembrane region" description="Helical" evidence="7">
    <location>
        <begin position="311"/>
        <end position="328"/>
    </location>
</feature>
<feature type="domain" description="ABC transmembrane type-1" evidence="8">
    <location>
        <begin position="95"/>
        <end position="497"/>
    </location>
</feature>
<proteinExistence type="inferred from homology"/>
<protein>
    <submittedName>
        <fullName evidence="9">Peptide/nickel transport system permease protein</fullName>
    </submittedName>
</protein>
<evidence type="ECO:0000256" key="3">
    <source>
        <dbReference type="ARBA" id="ARBA00022475"/>
    </source>
</evidence>
<name>A0A4Q7TNH7_9MICO</name>
<keyword evidence="4 7" id="KW-0812">Transmembrane</keyword>
<evidence type="ECO:0000256" key="7">
    <source>
        <dbReference type="RuleBase" id="RU363032"/>
    </source>
</evidence>
<feature type="transmembrane region" description="Helical" evidence="7">
    <location>
        <begin position="370"/>
        <end position="389"/>
    </location>
</feature>
<evidence type="ECO:0000256" key="1">
    <source>
        <dbReference type="ARBA" id="ARBA00004651"/>
    </source>
</evidence>
<dbReference type="GO" id="GO:0055085">
    <property type="term" value="P:transmembrane transport"/>
    <property type="evidence" value="ECO:0007669"/>
    <property type="project" value="InterPro"/>
</dbReference>
<accession>A0A4Q7TNH7</accession>
<dbReference type="Pfam" id="PF00528">
    <property type="entry name" value="BPD_transp_1"/>
    <property type="match status" value="1"/>
</dbReference>
<feature type="transmembrane region" description="Helical" evidence="7">
    <location>
        <begin position="253"/>
        <end position="271"/>
    </location>
</feature>
<comment type="caution">
    <text evidence="9">The sequence shown here is derived from an EMBL/GenBank/DDBJ whole genome shotgun (WGS) entry which is preliminary data.</text>
</comment>
<dbReference type="RefSeq" id="WP_130281493.1">
    <property type="nucleotide sequence ID" value="NZ_SGXT01000013.1"/>
</dbReference>
<evidence type="ECO:0000256" key="5">
    <source>
        <dbReference type="ARBA" id="ARBA00022989"/>
    </source>
</evidence>
<evidence type="ECO:0000256" key="2">
    <source>
        <dbReference type="ARBA" id="ARBA00022448"/>
    </source>
</evidence>
<feature type="transmembrane region" description="Helical" evidence="7">
    <location>
        <begin position="171"/>
        <end position="190"/>
    </location>
</feature>
<keyword evidence="3" id="KW-1003">Cell membrane</keyword>
<evidence type="ECO:0000259" key="8">
    <source>
        <dbReference type="PROSITE" id="PS50928"/>
    </source>
</evidence>
<reference evidence="9 10" key="1">
    <citation type="journal article" date="2015" name="Stand. Genomic Sci.">
        <title>Genomic Encyclopedia of Bacterial and Archaeal Type Strains, Phase III: the genomes of soil and plant-associated and newly described type strains.</title>
        <authorList>
            <person name="Whitman W.B."/>
            <person name="Woyke T."/>
            <person name="Klenk H.P."/>
            <person name="Zhou Y."/>
            <person name="Lilburn T.G."/>
            <person name="Beck B.J."/>
            <person name="De Vos P."/>
            <person name="Vandamme P."/>
            <person name="Eisen J.A."/>
            <person name="Garrity G."/>
            <person name="Hugenholtz P."/>
            <person name="Kyrpides N.C."/>
        </authorList>
    </citation>
    <scope>NUCLEOTIDE SEQUENCE [LARGE SCALE GENOMIC DNA]</scope>
    <source>
        <strain evidence="9 10">AC4r</strain>
    </source>
</reference>
<dbReference type="CDD" id="cd06261">
    <property type="entry name" value="TM_PBP2"/>
    <property type="match status" value="2"/>
</dbReference>
<keyword evidence="6 7" id="KW-0472">Membrane</keyword>
<dbReference type="InterPro" id="IPR000515">
    <property type="entry name" value="MetI-like"/>
</dbReference>
<dbReference type="Proteomes" id="UP000292408">
    <property type="component" value="Unassembled WGS sequence"/>
</dbReference>
<keyword evidence="10" id="KW-1185">Reference proteome</keyword>
<feature type="transmembrane region" description="Helical" evidence="7">
    <location>
        <begin position="130"/>
        <end position="151"/>
    </location>
</feature>
<dbReference type="PANTHER" id="PTHR43163">
    <property type="entry name" value="DIPEPTIDE TRANSPORT SYSTEM PERMEASE PROTEIN DPPB-RELATED"/>
    <property type="match status" value="1"/>
</dbReference>
<feature type="transmembrane region" description="Helical" evidence="7">
    <location>
        <begin position="98"/>
        <end position="118"/>
    </location>
</feature>
<keyword evidence="2 7" id="KW-0813">Transport</keyword>
<feature type="transmembrane region" description="Helical" evidence="7">
    <location>
        <begin position="283"/>
        <end position="304"/>
    </location>
</feature>
<dbReference type="GO" id="GO:0005886">
    <property type="term" value="C:plasma membrane"/>
    <property type="evidence" value="ECO:0007669"/>
    <property type="project" value="UniProtKB-SubCell"/>
</dbReference>
<dbReference type="EMBL" id="SGXT01000013">
    <property type="protein sequence ID" value="RZT62381.1"/>
    <property type="molecule type" value="Genomic_DNA"/>
</dbReference>
<feature type="transmembrane region" description="Helical" evidence="7">
    <location>
        <begin position="432"/>
        <end position="455"/>
    </location>
</feature>
<feature type="transmembrane region" description="Helical" evidence="7">
    <location>
        <begin position="197"/>
        <end position="216"/>
    </location>
</feature>
<evidence type="ECO:0000256" key="6">
    <source>
        <dbReference type="ARBA" id="ARBA00023136"/>
    </source>
</evidence>
<sequence length="507" mass="54671">MATFVIRRLIASVFVLLAATFLMYNLVAFSGDPLEDLQTGNAPNKEQLIEARTRLLNLDVPPPLRYFIWFGALLRGDFGVSVDGRNVNAMLEQALGQTLQLVTIATVVAIVLGLLVGITTALRQYSGYDYTVTFISFLFFSLPIFWVAVLLKEFVAIGFNDFLQNDPQLPPVVITGFAAVSGALWASIIPGDVKRKAITFVIAAAAAVGVLSIMNVTDWFTYPSLTIGGVAVVAVGAAVGATAIITGLHNRRAVIAAGVVAALAIALYYPFQGYFSFFVTEWWMLFALALVTVAVSAAIGWFVGGDDRSQIMKVTGITGFLSAGAIALDRFMLVWDDYAQSGRIRGRPISTIGASTPGLEGSLWVQGIDIYTHLLLPTLALILISFATYTRYSRASLLEVLNQDYIRTARAKGLPGRTVVVRHAFRNALIPIATIVAFDIGGIVGGAVITERVFAWTGMGQLFQNGLERTDPNPVMAFFVVVGGLAILFNLIADLVYGALDPRIRVN</sequence>
<dbReference type="OrthoDB" id="147639at2"/>
<dbReference type="PANTHER" id="PTHR43163:SF6">
    <property type="entry name" value="DIPEPTIDE TRANSPORT SYSTEM PERMEASE PROTEIN DPPB-RELATED"/>
    <property type="match status" value="1"/>
</dbReference>
<organism evidence="9 10">
    <name type="scientific">Microcella alkaliphila</name>
    <dbReference type="NCBI Taxonomy" id="279828"/>
    <lineage>
        <taxon>Bacteria</taxon>
        <taxon>Bacillati</taxon>
        <taxon>Actinomycetota</taxon>
        <taxon>Actinomycetes</taxon>
        <taxon>Micrococcales</taxon>
        <taxon>Microbacteriaceae</taxon>
        <taxon>Microcella</taxon>
    </lineage>
</organism>
<dbReference type="InterPro" id="IPR035906">
    <property type="entry name" value="MetI-like_sf"/>
</dbReference>
<feature type="transmembrane region" description="Helical" evidence="7">
    <location>
        <begin position="222"/>
        <end position="246"/>
    </location>
</feature>
<evidence type="ECO:0000313" key="10">
    <source>
        <dbReference type="Proteomes" id="UP000292408"/>
    </source>
</evidence>
<comment type="similarity">
    <text evidence="7">Belongs to the binding-protein-dependent transport system permease family.</text>
</comment>
<keyword evidence="5 7" id="KW-1133">Transmembrane helix</keyword>
<gene>
    <name evidence="9" type="ORF">EV140_0904</name>
</gene>
<dbReference type="PROSITE" id="PS50928">
    <property type="entry name" value="ABC_TM1"/>
    <property type="match status" value="1"/>
</dbReference>